<reference evidence="1 2" key="1">
    <citation type="submission" date="2023-08" db="EMBL/GenBank/DDBJ databases">
        <authorList>
            <person name="Folkvardsen B D."/>
            <person name="Norman A."/>
        </authorList>
    </citation>
    <scope>NUCLEOTIDE SEQUENCE [LARGE SCALE GENOMIC DNA]</scope>
    <source>
        <strain evidence="1 2">Mu0102</strain>
    </source>
</reference>
<evidence type="ECO:0008006" key="3">
    <source>
        <dbReference type="Google" id="ProtNLM"/>
    </source>
</evidence>
<dbReference type="RefSeq" id="WP_308483241.1">
    <property type="nucleotide sequence ID" value="NZ_OY726398.1"/>
</dbReference>
<dbReference type="Proteomes" id="UP001190464">
    <property type="component" value="Chromosome"/>
</dbReference>
<gene>
    <name evidence="1" type="ORF">MU0102_002276</name>
</gene>
<keyword evidence="2" id="KW-1185">Reference proteome</keyword>
<protein>
    <recommendedName>
        <fullName evidence="3">PE-PPE domain-containing protein</fullName>
    </recommendedName>
</protein>
<organism evidence="1 2">
    <name type="scientific">[Mycobacterium] holstebronense</name>
    <dbReference type="NCBI Taxonomy" id="3064288"/>
    <lineage>
        <taxon>Bacteria</taxon>
        <taxon>Bacillati</taxon>
        <taxon>Actinomycetota</taxon>
        <taxon>Actinomycetes</taxon>
        <taxon>Mycobacteriales</taxon>
        <taxon>Mycobacteriaceae</taxon>
        <taxon>Mycolicibacterium</taxon>
    </lineage>
</organism>
<evidence type="ECO:0000313" key="2">
    <source>
        <dbReference type="Proteomes" id="UP001190464"/>
    </source>
</evidence>
<accession>A0ABM9LTT0</accession>
<sequence length="453" mass="49028">MVAALRSYCSAGLAITTAGLVAVVPPAPALRAAPEIATVSLDARLSAGESLLNVPLNLLQALINIPANEIHALDVLGQSLLFTGQWFVSSPTNIWGEDPGDPGHFESVAQLLFPFPVLSGAGHEGDYSYPGLGQQLAMWAAVQIPANQSCASLDCLPAVPTSPITGFTAIDQLIWPLLIATGLQYFPLIQNWFQVSDSEMTEGNGYYFDPNSPGALNSGVAHDGYLWEGSRTLEQLGLNPEDYPNIDPNAPLQPWTGSYYKMDFETPFTNFFNSLMEPFDASKFELPDPVEFARAIQTVVAGSLIDFNPFVPGSPLCPGPCLLLNPGGNIFEPEDWNTPSFWWAVKLIDELWPGNEAIGTWLSDYDNGTANVSTPEIINYAIEAWRLGGVVLDIGNPLPPNPFIDTSDWLPTVDQVHDFLGDYLFNIADNIGLIGPFDIQGLWDAIFDVTPAA</sequence>
<dbReference type="EMBL" id="OY726398">
    <property type="protein sequence ID" value="CAJ1504565.1"/>
    <property type="molecule type" value="Genomic_DNA"/>
</dbReference>
<name>A0ABM9LTT0_9MYCO</name>
<evidence type="ECO:0000313" key="1">
    <source>
        <dbReference type="EMBL" id="CAJ1504565.1"/>
    </source>
</evidence>
<proteinExistence type="predicted"/>